<dbReference type="RefSeq" id="XP_026725411.1">
    <property type="nucleotide sequence ID" value="XM_026869610.1"/>
</dbReference>
<sequence length="493" mass="55793">MVPCLAASLYRKLINMHVATTLILVVLATSAASESWSLVPTFKSFFQEQSDNMKTFVTTSYNDAVKMKDSVDNYVEEQQQVISDHFHDYIEDIKQKGRDAADPYFPGDADALLDNPDVVLSVPGIITRNGYICETHTVVSQGYVLNVHRIPRAKNSRNVSSKTVLLQHGLFASSADWIMNGPGKGLAYVLADAGYDVWMTNIRGNRYSKYHTTYKTDSKAYWNFSWHDVAMYDVPKIIDYILSMKGANTKIAYIGHSMGTTILFAMLAVRPEYNKILTAGLALAPVVYLSDMKSPLRSMAPIANNLAYLDMLQGNYEFIPKNSALGKISSTCNGDNMDSLICKNVVFYLCGFNERQFNKTLLPVFLAHLGTGTSWKTAVHFSQEILSGKFQQFDYGYLKNKKIYGTASPPEYDLSKVTLPIKLFWSKNDLLSSERDVQRLYEELPSKPDMFLVPDEMFNHLDYLWAIDAPRLLNNEVVDSVNKYMNTFWFNIK</sequence>
<evidence type="ECO:0000256" key="6">
    <source>
        <dbReference type="ARBA" id="ARBA00023180"/>
    </source>
</evidence>
<evidence type="ECO:0000256" key="4">
    <source>
        <dbReference type="ARBA" id="ARBA00022963"/>
    </source>
</evidence>
<keyword evidence="8" id="KW-1185">Reference proteome</keyword>
<comment type="similarity">
    <text evidence="1">Belongs to the AB hydrolase superfamily. Lipase family.</text>
</comment>
<dbReference type="KEGG" id="tnl:113492233"/>
<dbReference type="InterPro" id="IPR000073">
    <property type="entry name" value="AB_hydrolase_1"/>
</dbReference>
<dbReference type="FunFam" id="3.40.50.1820:FF:000021">
    <property type="entry name" value="Lipase"/>
    <property type="match status" value="1"/>
</dbReference>
<dbReference type="GeneID" id="113492233"/>
<keyword evidence="2" id="KW-0732">Signal</keyword>
<evidence type="ECO:0000313" key="9">
    <source>
        <dbReference type="RefSeq" id="XP_026725411.1"/>
    </source>
</evidence>
<dbReference type="SUPFAM" id="SSF53474">
    <property type="entry name" value="alpha/beta-Hydrolases"/>
    <property type="match status" value="1"/>
</dbReference>
<evidence type="ECO:0000256" key="3">
    <source>
        <dbReference type="ARBA" id="ARBA00022801"/>
    </source>
</evidence>
<feature type="domain" description="AB hydrolase-1" evidence="7">
    <location>
        <begin position="163"/>
        <end position="273"/>
    </location>
</feature>
<keyword evidence="3" id="KW-0378">Hydrolase</keyword>
<dbReference type="Pfam" id="PF00561">
    <property type="entry name" value="Abhydrolase_1"/>
    <property type="match status" value="1"/>
</dbReference>
<dbReference type="Proteomes" id="UP000322000">
    <property type="component" value="Chromosome 3"/>
</dbReference>
<dbReference type="GO" id="GO:0016042">
    <property type="term" value="P:lipid catabolic process"/>
    <property type="evidence" value="ECO:0007669"/>
    <property type="project" value="UniProtKB-KW"/>
</dbReference>
<dbReference type="GO" id="GO:0016787">
    <property type="term" value="F:hydrolase activity"/>
    <property type="evidence" value="ECO:0007669"/>
    <property type="project" value="UniProtKB-KW"/>
</dbReference>
<gene>
    <name evidence="9" type="primary">LOC113492233</name>
</gene>
<keyword evidence="6" id="KW-0325">Glycoprotein</keyword>
<dbReference type="PANTHER" id="PTHR11005">
    <property type="entry name" value="LYSOSOMAL ACID LIPASE-RELATED"/>
    <property type="match status" value="1"/>
</dbReference>
<keyword evidence="4" id="KW-0442">Lipid degradation</keyword>
<keyword evidence="5" id="KW-0443">Lipid metabolism</keyword>
<dbReference type="InParanoid" id="A0A7E5VAV5"/>
<evidence type="ECO:0000256" key="2">
    <source>
        <dbReference type="ARBA" id="ARBA00022729"/>
    </source>
</evidence>
<name>A0A7E5VAV5_TRINI</name>
<dbReference type="Gene3D" id="3.40.50.1820">
    <property type="entry name" value="alpha/beta hydrolase"/>
    <property type="match status" value="1"/>
</dbReference>
<protein>
    <submittedName>
        <fullName evidence="9">Lipase 3-like</fullName>
    </submittedName>
</protein>
<dbReference type="OrthoDB" id="9974421at2759"/>
<dbReference type="AlphaFoldDB" id="A0A7E5VAV5"/>
<dbReference type="InterPro" id="IPR029058">
    <property type="entry name" value="AB_hydrolase_fold"/>
</dbReference>
<accession>A0A7E5VAV5</accession>
<reference evidence="9" key="1">
    <citation type="submission" date="2025-08" db="UniProtKB">
        <authorList>
            <consortium name="RefSeq"/>
        </authorList>
    </citation>
    <scope>IDENTIFICATION</scope>
</reference>
<evidence type="ECO:0000313" key="8">
    <source>
        <dbReference type="Proteomes" id="UP000322000"/>
    </source>
</evidence>
<organism evidence="8 9">
    <name type="scientific">Trichoplusia ni</name>
    <name type="common">Cabbage looper</name>
    <dbReference type="NCBI Taxonomy" id="7111"/>
    <lineage>
        <taxon>Eukaryota</taxon>
        <taxon>Metazoa</taxon>
        <taxon>Ecdysozoa</taxon>
        <taxon>Arthropoda</taxon>
        <taxon>Hexapoda</taxon>
        <taxon>Insecta</taxon>
        <taxon>Pterygota</taxon>
        <taxon>Neoptera</taxon>
        <taxon>Endopterygota</taxon>
        <taxon>Lepidoptera</taxon>
        <taxon>Glossata</taxon>
        <taxon>Ditrysia</taxon>
        <taxon>Noctuoidea</taxon>
        <taxon>Noctuidae</taxon>
        <taxon>Plusiinae</taxon>
        <taxon>Trichoplusia</taxon>
    </lineage>
</organism>
<evidence type="ECO:0000256" key="5">
    <source>
        <dbReference type="ARBA" id="ARBA00023098"/>
    </source>
</evidence>
<proteinExistence type="inferred from homology"/>
<evidence type="ECO:0000256" key="1">
    <source>
        <dbReference type="ARBA" id="ARBA00010701"/>
    </source>
</evidence>
<evidence type="ECO:0000259" key="7">
    <source>
        <dbReference type="Pfam" id="PF00561"/>
    </source>
</evidence>